<evidence type="ECO:0000256" key="1">
    <source>
        <dbReference type="SAM" id="SignalP"/>
    </source>
</evidence>
<proteinExistence type="predicted"/>
<evidence type="ECO:0000313" key="3">
    <source>
        <dbReference type="Proteomes" id="UP000337909"/>
    </source>
</evidence>
<protein>
    <recommendedName>
        <fullName evidence="4">DUF4879 domain-containing protein</fullName>
    </recommendedName>
</protein>
<feature type="signal peptide" evidence="1">
    <location>
        <begin position="1"/>
        <end position="27"/>
    </location>
</feature>
<evidence type="ECO:0008006" key="4">
    <source>
        <dbReference type="Google" id="ProtNLM"/>
    </source>
</evidence>
<feature type="chain" id="PRO_5022698746" description="DUF4879 domain-containing protein" evidence="1">
    <location>
        <begin position="28"/>
        <end position="151"/>
    </location>
</feature>
<name>A0A5E7AN63_PSEFL</name>
<dbReference type="EMBL" id="CABVHQ010000007">
    <property type="protein sequence ID" value="VVN80738.1"/>
    <property type="molecule type" value="Genomic_DNA"/>
</dbReference>
<keyword evidence="1" id="KW-0732">Signal</keyword>
<sequence length="151" mass="16232" precursor="true">MYCINNRVVFRLGLLGALLMGGQTASAASAAALTEVRILKVESPACGFEDVAQDQARTRCDHQGPGIKVYVLEQGYGREPRVALDGLVVDGTRTRVCANASDNLVECSSTGKIVGYLYIFDLAGKQQGHFTFSNTSINAPQNTLTAQIYIK</sequence>
<dbReference type="Pfam" id="PF16219">
    <property type="entry name" value="DUF4879"/>
    <property type="match status" value="1"/>
</dbReference>
<dbReference type="AlphaFoldDB" id="A0A5E7AN63"/>
<dbReference type="OrthoDB" id="5323736at2"/>
<dbReference type="InterPro" id="IPR032624">
    <property type="entry name" value="DUF4879"/>
</dbReference>
<reference evidence="2 3" key="1">
    <citation type="submission" date="2019-09" db="EMBL/GenBank/DDBJ databases">
        <authorList>
            <person name="Chandra G."/>
            <person name="Truman W A."/>
        </authorList>
    </citation>
    <scope>NUCLEOTIDE SEQUENCE [LARGE SCALE GENOMIC DNA]</scope>
    <source>
        <strain evidence="2">PS691</strain>
    </source>
</reference>
<evidence type="ECO:0000313" key="2">
    <source>
        <dbReference type="EMBL" id="VVN80738.1"/>
    </source>
</evidence>
<accession>A0A5E7AN63</accession>
<gene>
    <name evidence="2" type="ORF">PS691_01071</name>
</gene>
<organism evidence="2 3">
    <name type="scientific">Pseudomonas fluorescens</name>
    <dbReference type="NCBI Taxonomy" id="294"/>
    <lineage>
        <taxon>Bacteria</taxon>
        <taxon>Pseudomonadati</taxon>
        <taxon>Pseudomonadota</taxon>
        <taxon>Gammaproteobacteria</taxon>
        <taxon>Pseudomonadales</taxon>
        <taxon>Pseudomonadaceae</taxon>
        <taxon>Pseudomonas</taxon>
    </lineage>
</organism>
<dbReference type="RefSeq" id="WP_150641161.1">
    <property type="nucleotide sequence ID" value="NZ_CABVHQ010000007.1"/>
</dbReference>
<dbReference type="Proteomes" id="UP000337909">
    <property type="component" value="Unassembled WGS sequence"/>
</dbReference>